<accession>A0A6G8RUU0</accession>
<keyword evidence="2" id="KW-1185">Reference proteome</keyword>
<dbReference type="AlphaFoldDB" id="A0A6G8RUU0"/>
<proteinExistence type="predicted"/>
<organism evidence="1 2">
    <name type="scientific">Acinetobacter shaoyimingii</name>
    <dbReference type="NCBI Taxonomy" id="2715164"/>
    <lineage>
        <taxon>Bacteria</taxon>
        <taxon>Pseudomonadati</taxon>
        <taxon>Pseudomonadota</taxon>
        <taxon>Gammaproteobacteria</taxon>
        <taxon>Moraxellales</taxon>
        <taxon>Moraxellaceae</taxon>
        <taxon>Acinetobacter</taxon>
    </lineage>
</organism>
<evidence type="ECO:0000313" key="1">
    <source>
        <dbReference type="EMBL" id="QIO05483.1"/>
    </source>
</evidence>
<gene>
    <name evidence="1" type="ORF">G8E00_05720</name>
</gene>
<dbReference type="EMBL" id="CP049801">
    <property type="protein sequence ID" value="QIO05483.1"/>
    <property type="molecule type" value="Genomic_DNA"/>
</dbReference>
<name>A0A6G8RUU0_9GAMM</name>
<sequence length="100" mass="12107">MKLIEIEPYEWELYQDHLGIYLELQVDNSAVSWSFAICLDQQAENDYRDYGKSAINNLAKRIQSSLLRRDYDRFYSYPNVSKLQKEQMLKAFQHWKDQYT</sequence>
<reference evidence="1 2" key="1">
    <citation type="submission" date="2020-03" db="EMBL/GenBank/DDBJ databases">
        <authorList>
            <person name="Zhu W."/>
        </authorList>
    </citation>
    <scope>NUCLEOTIDE SEQUENCE [LARGE SCALE GENOMIC DNA]</scope>
    <source>
        <strain evidence="1 2">323-1</strain>
    </source>
</reference>
<dbReference type="Proteomes" id="UP000502297">
    <property type="component" value="Chromosome"/>
</dbReference>
<evidence type="ECO:0000313" key="2">
    <source>
        <dbReference type="Proteomes" id="UP000502297"/>
    </source>
</evidence>
<protein>
    <submittedName>
        <fullName evidence="1">Uncharacterized protein</fullName>
    </submittedName>
</protein>
<dbReference type="KEGG" id="asha:G8E00_05720"/>
<dbReference type="RefSeq" id="WP_166222571.1">
    <property type="nucleotide sequence ID" value="NZ_CP049801.1"/>
</dbReference>